<organism evidence="1 2">
    <name type="scientific">Streptomyces paromomycinus</name>
    <name type="common">Streptomyces rimosus subsp. paromomycinus</name>
    <dbReference type="NCBI Taxonomy" id="92743"/>
    <lineage>
        <taxon>Bacteria</taxon>
        <taxon>Bacillati</taxon>
        <taxon>Actinomycetota</taxon>
        <taxon>Actinomycetes</taxon>
        <taxon>Kitasatosporales</taxon>
        <taxon>Streptomycetaceae</taxon>
        <taxon>Streptomyces</taxon>
    </lineage>
</organism>
<dbReference type="Proteomes" id="UP000286746">
    <property type="component" value="Unassembled WGS sequence"/>
</dbReference>
<dbReference type="EMBL" id="BHZD01000001">
    <property type="protein sequence ID" value="GCD44744.1"/>
    <property type="molecule type" value="Genomic_DNA"/>
</dbReference>
<sequence length="30" mass="3363">MHSFVGWDKPMPLNFASEGFNQLLMAPSLP</sequence>
<name>A0A401W5V8_STREY</name>
<reference evidence="1 2" key="1">
    <citation type="submission" date="2018-11" db="EMBL/GenBank/DDBJ databases">
        <title>Whole genome sequence of Streptomyces paromomycinus NBRC 15454(T).</title>
        <authorList>
            <person name="Komaki H."/>
            <person name="Tamura T."/>
        </authorList>
    </citation>
    <scope>NUCLEOTIDE SEQUENCE [LARGE SCALE GENOMIC DNA]</scope>
    <source>
        <strain evidence="1 2">NBRC 15454</strain>
    </source>
</reference>
<proteinExistence type="predicted"/>
<comment type="caution">
    <text evidence="1">The sequence shown here is derived from an EMBL/GenBank/DDBJ whole genome shotgun (WGS) entry which is preliminary data.</text>
</comment>
<evidence type="ECO:0000313" key="1">
    <source>
        <dbReference type="EMBL" id="GCD44744.1"/>
    </source>
</evidence>
<accession>A0A401W5V8</accession>
<evidence type="ECO:0000313" key="2">
    <source>
        <dbReference type="Proteomes" id="UP000286746"/>
    </source>
</evidence>
<protein>
    <submittedName>
        <fullName evidence="1">Uncharacterized protein</fullName>
    </submittedName>
</protein>
<gene>
    <name evidence="1" type="ORF">GKJPGBOP_04454</name>
</gene>
<keyword evidence="2" id="KW-1185">Reference proteome</keyword>
<dbReference type="AlphaFoldDB" id="A0A401W5V8"/>